<feature type="transmembrane region" description="Helical" evidence="8">
    <location>
        <begin position="167"/>
        <end position="185"/>
    </location>
</feature>
<comment type="subcellular location">
    <subcellularLocation>
        <location evidence="1">Membrane</location>
        <topology evidence="1">Multi-pass membrane protein</topology>
    </subcellularLocation>
</comment>
<evidence type="ECO:0000256" key="2">
    <source>
        <dbReference type="ARBA" id="ARBA00022679"/>
    </source>
</evidence>
<dbReference type="PANTHER" id="PTHR13906">
    <property type="entry name" value="PORCUPINE"/>
    <property type="match status" value="1"/>
</dbReference>
<dbReference type="EMBL" id="ATAM02000004">
    <property type="protein sequence ID" value="KAL0250443.1"/>
    <property type="molecule type" value="Genomic_DNA"/>
</dbReference>
<dbReference type="InterPro" id="IPR004299">
    <property type="entry name" value="MBOAT_fam"/>
</dbReference>
<sequence>MFWDPLFTAVSKVVGAPTDQLKLIFSLLVAFPLGSIFVRLPSAHPNVAHLFSIAISTVFLVPLLGLGGGMLHMLFSSLGTYVIVNSMRGKSMPWVVFAFVMGHLLFNLVAFLGYCFFFPSVLVGPSFDYATYDALIHKRLYSSPPPGSSPEQAKATKRRIPYGRKRVAYLHLVIGLFFLGVYALYGDKYSYENVLNPIWTGWGWTRKLSFVQLAGLLARTKYYAVWSLSEGACILTGIGFNGYDHKTGRTLWNRVRNINIKGIETAESFKILFDSWNCRTNVWLRDVVYKRVTKKGKKPGFKESMATFLTSAFWHGISPVAFFMGGLVTSLGRQFRRYVRPYFLPLSETAQPGLAKRVYDLIGWISVQSTLNYLVAPFLLLDFKDSIGAWNRMYWYGHVAVIISMCFMSFGGRKALKRGLDKRKSRIPPSVKVSPPSPPIDHTPPPPPEDEMDSTDLRWVKHDLDNPEDQDSGEGVAMGVAIRDHGFLDKWIEGEETPGSTPGGTPKYEKDDPLQE</sequence>
<dbReference type="Pfam" id="PF03062">
    <property type="entry name" value="MBOAT"/>
    <property type="match status" value="1"/>
</dbReference>
<feature type="compositionally biased region" description="Basic and acidic residues" evidence="7">
    <location>
        <begin position="507"/>
        <end position="516"/>
    </location>
</feature>
<keyword evidence="10" id="KW-1185">Reference proteome</keyword>
<feature type="transmembrane region" description="Helical" evidence="8">
    <location>
        <begin position="94"/>
        <end position="117"/>
    </location>
</feature>
<organism evidence="9 10">
    <name type="scientific">Cryptococcus tetragattii IND107</name>
    <dbReference type="NCBI Taxonomy" id="1296105"/>
    <lineage>
        <taxon>Eukaryota</taxon>
        <taxon>Fungi</taxon>
        <taxon>Dikarya</taxon>
        <taxon>Basidiomycota</taxon>
        <taxon>Agaricomycotina</taxon>
        <taxon>Tremellomycetes</taxon>
        <taxon>Tremellales</taxon>
        <taxon>Cryptococcaceae</taxon>
        <taxon>Cryptococcus</taxon>
        <taxon>Cryptococcus gattii species complex</taxon>
    </lineage>
</organism>
<comment type="caution">
    <text evidence="9">The sequence shown here is derived from an EMBL/GenBank/DDBJ whole genome shotgun (WGS) entry which is preliminary data.</text>
</comment>
<evidence type="ECO:0000256" key="6">
    <source>
        <dbReference type="ARBA" id="ARBA00023315"/>
    </source>
</evidence>
<name>A0ABR3BU18_9TREE</name>
<dbReference type="Proteomes" id="UP000054399">
    <property type="component" value="Unassembled WGS sequence"/>
</dbReference>
<keyword evidence="5 8" id="KW-0472">Membrane</keyword>
<feature type="transmembrane region" description="Helical" evidence="8">
    <location>
        <begin position="312"/>
        <end position="332"/>
    </location>
</feature>
<feature type="compositionally biased region" description="Low complexity" evidence="7">
    <location>
        <begin position="497"/>
        <end position="506"/>
    </location>
</feature>
<evidence type="ECO:0000256" key="1">
    <source>
        <dbReference type="ARBA" id="ARBA00004141"/>
    </source>
</evidence>
<reference evidence="9" key="1">
    <citation type="submission" date="2015-01" db="EMBL/GenBank/DDBJ databases">
        <authorList>
            <consortium name="The Broad Institute Genomics Platform"/>
            <person name="Cuomo C."/>
            <person name="Litvintseva A."/>
            <person name="Chen Y."/>
            <person name="Heitman J."/>
            <person name="Sun S."/>
            <person name="Springer D."/>
            <person name="Dromer F."/>
            <person name="Young S."/>
            <person name="Zeng Q."/>
            <person name="Gargeya S."/>
            <person name="Abouelleil A."/>
            <person name="Alvarado L."/>
            <person name="Chapman S.B."/>
            <person name="Gainer-Dewar J."/>
            <person name="Goldberg J."/>
            <person name="Griggs A."/>
            <person name="Gujja S."/>
            <person name="Hansen M."/>
            <person name="Howarth C."/>
            <person name="Imamovic A."/>
            <person name="Larimer J."/>
            <person name="Murphy C."/>
            <person name="Naylor J."/>
            <person name="Pearson M."/>
            <person name="Priest M."/>
            <person name="Roberts A."/>
            <person name="Saif S."/>
            <person name="Shea T."/>
            <person name="Sykes S."/>
            <person name="Wortman J."/>
            <person name="Nusbaum C."/>
            <person name="Birren B."/>
        </authorList>
    </citation>
    <scope>NUCLEOTIDE SEQUENCE</scope>
    <source>
        <strain evidence="9">IND107</strain>
    </source>
</reference>
<accession>A0ABR3BU18</accession>
<dbReference type="RefSeq" id="XP_066614630.1">
    <property type="nucleotide sequence ID" value="XM_066757161.1"/>
</dbReference>
<feature type="compositionally biased region" description="Pro residues" evidence="7">
    <location>
        <begin position="435"/>
        <end position="447"/>
    </location>
</feature>
<keyword evidence="3 8" id="KW-0812">Transmembrane</keyword>
<evidence type="ECO:0000313" key="9">
    <source>
        <dbReference type="EMBL" id="KAL0250443.1"/>
    </source>
</evidence>
<keyword evidence="6" id="KW-0012">Acyltransferase</keyword>
<evidence type="ECO:0000256" key="7">
    <source>
        <dbReference type="SAM" id="MobiDB-lite"/>
    </source>
</evidence>
<gene>
    <name evidence="9" type="ORF">I308_102617</name>
</gene>
<dbReference type="PANTHER" id="PTHR13906:SF4">
    <property type="entry name" value="LYSOPHOSPHOLIPID ACYLTRANSFERASE 6"/>
    <property type="match status" value="1"/>
</dbReference>
<feature type="transmembrane region" description="Helical" evidence="8">
    <location>
        <begin position="361"/>
        <end position="381"/>
    </location>
</feature>
<reference evidence="9" key="2">
    <citation type="submission" date="2024-01" db="EMBL/GenBank/DDBJ databases">
        <title>Comparative genomics of Cryptococcus and Kwoniella reveals pathogenesis evolution and contrasting modes of karyotype evolution via chromosome fusion or intercentromeric recombination.</title>
        <authorList>
            <person name="Coelho M.A."/>
            <person name="David-Palma M."/>
            <person name="Shea T."/>
            <person name="Bowers K."/>
            <person name="Mcginley-Smith S."/>
            <person name="Mohammad A.W."/>
            <person name="Gnirke A."/>
            <person name="Yurkov A.M."/>
            <person name="Nowrousian M."/>
            <person name="Sun S."/>
            <person name="Cuomo C.A."/>
            <person name="Heitman J."/>
        </authorList>
    </citation>
    <scope>NUCLEOTIDE SEQUENCE</scope>
    <source>
        <strain evidence="9">IND107</strain>
    </source>
</reference>
<dbReference type="InterPro" id="IPR049941">
    <property type="entry name" value="LPLAT_7/PORCN-like"/>
</dbReference>
<keyword evidence="4 8" id="KW-1133">Transmembrane helix</keyword>
<evidence type="ECO:0008006" key="11">
    <source>
        <dbReference type="Google" id="ProtNLM"/>
    </source>
</evidence>
<proteinExistence type="predicted"/>
<protein>
    <recommendedName>
        <fullName evidence="11">Lysophospholipid acyltransferase</fullName>
    </recommendedName>
</protein>
<evidence type="ECO:0000256" key="4">
    <source>
        <dbReference type="ARBA" id="ARBA00022989"/>
    </source>
</evidence>
<evidence type="ECO:0000256" key="8">
    <source>
        <dbReference type="SAM" id="Phobius"/>
    </source>
</evidence>
<feature type="region of interest" description="Disordered" evidence="7">
    <location>
        <begin position="420"/>
        <end position="516"/>
    </location>
</feature>
<feature type="compositionally biased region" description="Basic and acidic residues" evidence="7">
    <location>
        <begin position="455"/>
        <end position="465"/>
    </location>
</feature>
<evidence type="ECO:0000256" key="5">
    <source>
        <dbReference type="ARBA" id="ARBA00023136"/>
    </source>
</evidence>
<dbReference type="GeneID" id="91989473"/>
<feature type="compositionally biased region" description="Basic and acidic residues" evidence="7">
    <location>
        <begin position="482"/>
        <end position="493"/>
    </location>
</feature>
<feature type="transmembrane region" description="Helical" evidence="8">
    <location>
        <begin position="50"/>
        <end position="74"/>
    </location>
</feature>
<feature type="transmembrane region" description="Helical" evidence="8">
    <location>
        <begin position="20"/>
        <end position="38"/>
    </location>
</feature>
<keyword evidence="2" id="KW-0808">Transferase</keyword>
<feature type="transmembrane region" description="Helical" evidence="8">
    <location>
        <begin position="393"/>
        <end position="416"/>
    </location>
</feature>
<evidence type="ECO:0000256" key="3">
    <source>
        <dbReference type="ARBA" id="ARBA00022692"/>
    </source>
</evidence>
<evidence type="ECO:0000313" key="10">
    <source>
        <dbReference type="Proteomes" id="UP000054399"/>
    </source>
</evidence>